<dbReference type="SUPFAM" id="SSF81301">
    <property type="entry name" value="Nucleotidyltransferase"/>
    <property type="match status" value="1"/>
</dbReference>
<dbReference type="InterPro" id="IPR054708">
    <property type="entry name" value="MTPAP-like_central"/>
</dbReference>
<name>A0ABD1A909_CARAN</name>
<dbReference type="SUPFAM" id="SSF81631">
    <property type="entry name" value="PAP/OAS1 substrate-binding domain"/>
    <property type="match status" value="1"/>
</dbReference>
<dbReference type="Pfam" id="PF22600">
    <property type="entry name" value="MTPAP-like_central"/>
    <property type="match status" value="1"/>
</dbReference>
<dbReference type="EMBL" id="JBANAX010000564">
    <property type="protein sequence ID" value="KAL1203247.1"/>
    <property type="molecule type" value="Genomic_DNA"/>
</dbReference>
<dbReference type="PANTHER" id="PTHR12271">
    <property type="entry name" value="POLY A POLYMERASE CID PAP -RELATED"/>
    <property type="match status" value="1"/>
</dbReference>
<proteinExistence type="predicted"/>
<reference evidence="3 4" key="1">
    <citation type="submission" date="2024-04" db="EMBL/GenBank/DDBJ databases">
        <title>Genome assembly C_amara_ONT_v2.</title>
        <authorList>
            <person name="Yant L."/>
            <person name="Moore C."/>
            <person name="Slenker M."/>
        </authorList>
    </citation>
    <scope>NUCLEOTIDE SEQUENCE [LARGE SCALE GENOMIC DNA]</scope>
    <source>
        <tissue evidence="3">Leaf</tissue>
    </source>
</reference>
<gene>
    <name evidence="3" type="ORF">V5N11_005488</name>
</gene>
<feature type="compositionally biased region" description="Basic and acidic residues" evidence="1">
    <location>
        <begin position="1"/>
        <end position="17"/>
    </location>
</feature>
<feature type="compositionally biased region" description="Pro residues" evidence="1">
    <location>
        <begin position="701"/>
        <end position="729"/>
    </location>
</feature>
<dbReference type="AlphaFoldDB" id="A0ABD1A909"/>
<feature type="region of interest" description="Disordered" evidence="1">
    <location>
        <begin position="692"/>
        <end position="764"/>
    </location>
</feature>
<evidence type="ECO:0000259" key="2">
    <source>
        <dbReference type="Pfam" id="PF22600"/>
    </source>
</evidence>
<dbReference type="PANTHER" id="PTHR12271:SF134">
    <property type="entry name" value="NUCLEOTIDYLTRANSFERASE FAMILY PROTEIN"/>
    <property type="match status" value="1"/>
</dbReference>
<dbReference type="Gene3D" id="3.30.460.10">
    <property type="entry name" value="Beta Polymerase, domain 2"/>
    <property type="match status" value="1"/>
</dbReference>
<dbReference type="Proteomes" id="UP001558713">
    <property type="component" value="Unassembled WGS sequence"/>
</dbReference>
<accession>A0ABD1A909</accession>
<feature type="domain" description="Poly(A) RNA polymerase mitochondrial-like central palm" evidence="2">
    <location>
        <begin position="46"/>
        <end position="191"/>
    </location>
</feature>
<dbReference type="InterPro" id="IPR043519">
    <property type="entry name" value="NT_sf"/>
</dbReference>
<organism evidence="3 4">
    <name type="scientific">Cardamine amara subsp. amara</name>
    <dbReference type="NCBI Taxonomy" id="228776"/>
    <lineage>
        <taxon>Eukaryota</taxon>
        <taxon>Viridiplantae</taxon>
        <taxon>Streptophyta</taxon>
        <taxon>Embryophyta</taxon>
        <taxon>Tracheophyta</taxon>
        <taxon>Spermatophyta</taxon>
        <taxon>Magnoliopsida</taxon>
        <taxon>eudicotyledons</taxon>
        <taxon>Gunneridae</taxon>
        <taxon>Pentapetalae</taxon>
        <taxon>rosids</taxon>
        <taxon>malvids</taxon>
        <taxon>Brassicales</taxon>
        <taxon>Brassicaceae</taxon>
        <taxon>Cardamineae</taxon>
        <taxon>Cardamine</taxon>
    </lineage>
</organism>
<protein>
    <submittedName>
        <fullName evidence="3">Protein HESO1</fullName>
    </submittedName>
</protein>
<feature type="region of interest" description="Disordered" evidence="1">
    <location>
        <begin position="1"/>
        <end position="24"/>
    </location>
</feature>
<dbReference type="CDD" id="cd05402">
    <property type="entry name" value="NT_PAP_TUTase"/>
    <property type="match status" value="1"/>
</dbReference>
<dbReference type="Gene3D" id="1.10.1410.10">
    <property type="match status" value="1"/>
</dbReference>
<evidence type="ECO:0000313" key="3">
    <source>
        <dbReference type="EMBL" id="KAL1203247.1"/>
    </source>
</evidence>
<evidence type="ECO:0000313" key="4">
    <source>
        <dbReference type="Proteomes" id="UP001558713"/>
    </source>
</evidence>
<comment type="caution">
    <text evidence="3">The sequence shown here is derived from an EMBL/GenBank/DDBJ whole genome shotgun (WGS) entry which is preliminary data.</text>
</comment>
<evidence type="ECO:0000256" key="1">
    <source>
        <dbReference type="SAM" id="MobiDB-lite"/>
    </source>
</evidence>
<keyword evidence="4" id="KW-1185">Reference proteome</keyword>
<sequence>MDPQRKKAGEKNKSKSKEMRKKVKNAESTALKRYKIEQYILEDLGKVLNDVYCSFQPVSADYDARKDLVKALNAMAMEIYGNSEENSPVLEAYGSFVMDMFSRHSDLDVSINFGNKTSELSRDEKLEILGRFAEKLSSLEGEGFVRNVVSIFSARVPIVKFFDQGAAVECDLSVDNKGGILNSEIIRIISQIDDRFQKLCVLVKHWAKAHEINSALFGTLNSVSITLLVALHLQTQNPPILPAFSTLFRDGMDPPKVEKRTEKFLNWGQRNKESLGRLFATFFIKLQSLEFLWRQGLCVSVLNGLWINKNASKNRKNVGLGLICVEDFTDVSQNVARRVSDSGFEKIYSSINRTIDDIIEFLNGEIAGTHIKNSLVSQQAVVEPPPPVPLHNGNVTETDRRDRLFGKQAVMEPPPPLPSNGRITGTHLNHRLYGQPAVVEPPSPVPRFSDKIGGTHLRHGLFGQPAAVEHHPPVLSHGSFGQPAAMERPPPVPSLNVYPQQPHNNYRNGFSSPPEEHHNKRVCLENGYRVVDGMGHSREEERIYEDLRNRYAGNYNTFEEFREVPGFGIHNNHSGDPYRQVPLNGGANGHLVHHRHDSHLVQVHHRHDGHLVQVHHRHDGQLIHHRHGGHVVHHRHDGHLVQVHHRHDGQLIQHRHDGHLVHHRHDGPLVQVHHRHDGRFSGEEQMPVSHWQDYSGRIGPSLPPLPSTPPPLPLPPPPLPSPPSPPPCGRDPCESFGPPKFREPPYIRRPFYQPGVLRKLKTNH</sequence>